<dbReference type="Pfam" id="PF05014">
    <property type="entry name" value="Nuc_deoxyrib_tr"/>
    <property type="match status" value="1"/>
</dbReference>
<accession>A0A2V2MMS0</accession>
<name>A0A2V2MMS0_9EURY</name>
<dbReference type="GeneID" id="97611294"/>
<proteinExistence type="predicted"/>
<dbReference type="OrthoDB" id="240616at2157"/>
<dbReference type="SUPFAM" id="SSF52309">
    <property type="entry name" value="N-(deoxy)ribosyltransferase-like"/>
    <property type="match status" value="1"/>
</dbReference>
<dbReference type="GO" id="GO:0016740">
    <property type="term" value="F:transferase activity"/>
    <property type="evidence" value="ECO:0007669"/>
    <property type="project" value="UniProtKB-KW"/>
</dbReference>
<dbReference type="GO" id="GO:0009159">
    <property type="term" value="P:deoxyribonucleoside monophosphate catabolic process"/>
    <property type="evidence" value="ECO:0007669"/>
    <property type="project" value="TreeGrafter"/>
</dbReference>
<keyword evidence="2" id="KW-1185">Reference proteome</keyword>
<comment type="caution">
    <text evidence="1">The sequence shown here is derived from an EMBL/GenBank/DDBJ whole genome shotgun (WGS) entry which is preliminary data.</text>
</comment>
<gene>
    <name evidence="1" type="ORF">DLD82_17745</name>
</gene>
<protein>
    <submittedName>
        <fullName evidence="1">Nucleoside 2-deoxyribosyltransferase</fullName>
    </submittedName>
</protein>
<evidence type="ECO:0000313" key="1">
    <source>
        <dbReference type="EMBL" id="PWR69544.1"/>
    </source>
</evidence>
<dbReference type="InterPro" id="IPR051239">
    <property type="entry name" value="2'-dNMP_N-hydrolase"/>
</dbReference>
<reference evidence="1 2" key="1">
    <citation type="submission" date="2018-05" db="EMBL/GenBank/DDBJ databases">
        <title>Draft genome of Methanospirillum stamsii Pt1.</title>
        <authorList>
            <person name="Dueholm M.S."/>
            <person name="Nielsen P.H."/>
            <person name="Bakmann L.F."/>
            <person name="Otzen D.E."/>
        </authorList>
    </citation>
    <scope>NUCLEOTIDE SEQUENCE [LARGE SCALE GENOMIC DNA]</scope>
    <source>
        <strain evidence="1 2">Pt1</strain>
    </source>
</reference>
<organism evidence="1 2">
    <name type="scientific">Methanospirillum stamsii</name>
    <dbReference type="NCBI Taxonomy" id="1277351"/>
    <lineage>
        <taxon>Archaea</taxon>
        <taxon>Methanobacteriati</taxon>
        <taxon>Methanobacteriota</taxon>
        <taxon>Stenosarchaea group</taxon>
        <taxon>Methanomicrobia</taxon>
        <taxon>Methanomicrobiales</taxon>
        <taxon>Methanospirillaceae</taxon>
        <taxon>Methanospirillum</taxon>
    </lineage>
</organism>
<dbReference type="PANTHER" id="PTHR15364:SF0">
    <property type="entry name" value="2'-DEOXYNUCLEOSIDE 5'-PHOSPHATE N-HYDROLASE 1"/>
    <property type="match status" value="1"/>
</dbReference>
<dbReference type="InterPro" id="IPR007710">
    <property type="entry name" value="Nucleoside_deoxyribTrfase"/>
</dbReference>
<dbReference type="PANTHER" id="PTHR15364">
    <property type="entry name" value="2'-DEOXYNUCLEOSIDE 5'-PHOSPHATE N-HYDROLASE 1"/>
    <property type="match status" value="1"/>
</dbReference>
<dbReference type="GO" id="GO:0070694">
    <property type="term" value="F:5-hydroxymethyl-dUMP N-hydrolase activity"/>
    <property type="evidence" value="ECO:0007669"/>
    <property type="project" value="TreeGrafter"/>
</dbReference>
<dbReference type="Gene3D" id="3.40.50.450">
    <property type="match status" value="1"/>
</dbReference>
<dbReference type="Proteomes" id="UP000245934">
    <property type="component" value="Unassembled WGS sequence"/>
</dbReference>
<dbReference type="RefSeq" id="WP_109942472.1">
    <property type="nucleotide sequence ID" value="NZ_CP176366.1"/>
</dbReference>
<dbReference type="AlphaFoldDB" id="A0A2V2MMS0"/>
<sequence>MYLLLCPCIQNPNLRAIGITHQNDLDAFKQVLKRCDWFGIKTKFLPCAETEYLGLNRPPAHFIDRLDTPEFYALLNRLEEKLRHDFENDGYPYAIIGVDSSPVCGVRHTWYGEKDGNPAKIPGRGAFLSRFSDIIAYDVFEASCWKVYLAAPLFSEAERNYNVKIAKELSRYGMVVHLPQDCGDSVSSRDESMQDQIFNKNIEALDNSDLVIAIIDGADADSGTSWEIGYAYAKGKKIIALRTDFRKVGDNEIVNLMLEKASHVVYDIPSLIRALPCPIPVDES</sequence>
<evidence type="ECO:0000313" key="2">
    <source>
        <dbReference type="Proteomes" id="UP000245934"/>
    </source>
</evidence>
<dbReference type="EMBL" id="QGMZ01000068">
    <property type="protein sequence ID" value="PWR69544.1"/>
    <property type="molecule type" value="Genomic_DNA"/>
</dbReference>
<keyword evidence="1" id="KW-0808">Transferase</keyword>